<dbReference type="Pfam" id="PF01041">
    <property type="entry name" value="DegT_DnrJ_EryC1"/>
    <property type="match status" value="1"/>
</dbReference>
<dbReference type="RefSeq" id="WP_246403568.1">
    <property type="nucleotide sequence ID" value="NZ_BAAATF010000001.1"/>
</dbReference>
<organism evidence="6 7">
    <name type="scientific">Promicromonospora sukumoe</name>
    <dbReference type="NCBI Taxonomy" id="88382"/>
    <lineage>
        <taxon>Bacteria</taxon>
        <taxon>Bacillati</taxon>
        <taxon>Actinomycetota</taxon>
        <taxon>Actinomycetes</taxon>
        <taxon>Micrococcales</taxon>
        <taxon>Promicromonosporaceae</taxon>
        <taxon>Promicromonospora</taxon>
    </lineage>
</organism>
<dbReference type="AlphaFoldDB" id="A0A7W3JEW9"/>
<dbReference type="EMBL" id="JACGWV010000003">
    <property type="protein sequence ID" value="MBA8811565.1"/>
    <property type="molecule type" value="Genomic_DNA"/>
</dbReference>
<dbReference type="InterPro" id="IPR015424">
    <property type="entry name" value="PyrdxlP-dep_Trfase"/>
</dbReference>
<dbReference type="Gene3D" id="3.40.640.10">
    <property type="entry name" value="Type I PLP-dependent aspartate aminotransferase-like (Major domain)"/>
    <property type="match status" value="1"/>
</dbReference>
<evidence type="ECO:0000313" key="7">
    <source>
        <dbReference type="Proteomes" id="UP000540568"/>
    </source>
</evidence>
<evidence type="ECO:0000256" key="1">
    <source>
        <dbReference type="ARBA" id="ARBA00022898"/>
    </source>
</evidence>
<feature type="active site" description="Proton acceptor" evidence="3">
    <location>
        <position position="214"/>
    </location>
</feature>
<dbReference type="GO" id="GO:0030170">
    <property type="term" value="F:pyridoxal phosphate binding"/>
    <property type="evidence" value="ECO:0007669"/>
    <property type="project" value="TreeGrafter"/>
</dbReference>
<feature type="modified residue" description="N6-(pyridoxal phosphate)lysine" evidence="4">
    <location>
        <position position="214"/>
    </location>
</feature>
<accession>A0A7W3JEW9</accession>
<dbReference type="GO" id="GO:0008483">
    <property type="term" value="F:transaminase activity"/>
    <property type="evidence" value="ECO:0007669"/>
    <property type="project" value="TreeGrafter"/>
</dbReference>
<evidence type="ECO:0000256" key="3">
    <source>
        <dbReference type="PIRSR" id="PIRSR000390-1"/>
    </source>
</evidence>
<dbReference type="InterPro" id="IPR015422">
    <property type="entry name" value="PyrdxlP-dep_Trfase_small"/>
</dbReference>
<dbReference type="Gene3D" id="3.90.1150.10">
    <property type="entry name" value="Aspartate Aminotransferase, domain 1"/>
    <property type="match status" value="1"/>
</dbReference>
<dbReference type="GO" id="GO:0000271">
    <property type="term" value="P:polysaccharide biosynthetic process"/>
    <property type="evidence" value="ECO:0007669"/>
    <property type="project" value="TreeGrafter"/>
</dbReference>
<comment type="similarity">
    <text evidence="2 5">Belongs to the DegT/DnrJ/EryC1 family.</text>
</comment>
<proteinExistence type="inferred from homology"/>
<reference evidence="6 7" key="1">
    <citation type="submission" date="2020-07" db="EMBL/GenBank/DDBJ databases">
        <title>Sequencing the genomes of 1000 actinobacteria strains.</title>
        <authorList>
            <person name="Klenk H.-P."/>
        </authorList>
    </citation>
    <scope>NUCLEOTIDE SEQUENCE [LARGE SCALE GENOMIC DNA]</scope>
    <source>
        <strain evidence="6 7">DSM 44121</strain>
    </source>
</reference>
<evidence type="ECO:0000256" key="4">
    <source>
        <dbReference type="PIRSR" id="PIRSR000390-2"/>
    </source>
</evidence>
<name>A0A7W3JEW9_9MICO</name>
<dbReference type="SUPFAM" id="SSF53383">
    <property type="entry name" value="PLP-dependent transferases"/>
    <property type="match status" value="1"/>
</dbReference>
<dbReference type="PANTHER" id="PTHR30244:SF36">
    <property type="entry name" value="3-OXO-GLUCOSE-6-PHOSPHATE:GLUTAMATE AMINOTRANSFERASE"/>
    <property type="match status" value="1"/>
</dbReference>
<evidence type="ECO:0000256" key="5">
    <source>
        <dbReference type="RuleBase" id="RU004508"/>
    </source>
</evidence>
<dbReference type="PANTHER" id="PTHR30244">
    <property type="entry name" value="TRANSAMINASE"/>
    <property type="match status" value="1"/>
</dbReference>
<dbReference type="InterPro" id="IPR000653">
    <property type="entry name" value="DegT/StrS_aminotransferase"/>
</dbReference>
<protein>
    <submittedName>
        <fullName evidence="6">dTDP-4-amino-4,6-dideoxygalactose transaminase</fullName>
    </submittedName>
</protein>
<dbReference type="PIRSF" id="PIRSF000390">
    <property type="entry name" value="PLP_StrS"/>
    <property type="match status" value="1"/>
</dbReference>
<evidence type="ECO:0000256" key="2">
    <source>
        <dbReference type="ARBA" id="ARBA00037999"/>
    </source>
</evidence>
<sequence>MTETTTATPAVAPTAVPAPAPATIPVAPPHSPVPFLDLGVQTAEVEADVRERWDAILRTSGFVLGPDVERFEREFAVYSGVRHAIGVGNGTDALEIGLRAAGIGPGDEVIVPANTFFATAEAVLRCGALLVPADVDDDFLIDPEDVAGRMSARTRAVVGVHLYGQMAPVARLREVVGPDVLVVEDAAQSQGASRDGARSGGAGDVAATSFYPGKNLGAFGDGGAVMTPSDDVAERARRLRNHGGINRYEHLEVGANSRLDSLQAAVLSAKLTRLDAWNQQRSEAATRYGALIAEAFADVPELVAPRELPGATHVWHLYVVRTPDRPAVSAALSAAGIGHGIHYPAPVHLLPATEHLGFRPGTAPRAEAHADQILSLPMFPGITADQQEHVVRTLHDAVTRRVPR</sequence>
<evidence type="ECO:0000313" key="6">
    <source>
        <dbReference type="EMBL" id="MBA8811565.1"/>
    </source>
</evidence>
<comment type="caution">
    <text evidence="6">The sequence shown here is derived from an EMBL/GenBank/DDBJ whole genome shotgun (WGS) entry which is preliminary data.</text>
</comment>
<dbReference type="Proteomes" id="UP000540568">
    <property type="component" value="Unassembled WGS sequence"/>
</dbReference>
<keyword evidence="1 4" id="KW-0663">Pyridoxal phosphate</keyword>
<dbReference type="CDD" id="cd00616">
    <property type="entry name" value="AHBA_syn"/>
    <property type="match status" value="1"/>
</dbReference>
<gene>
    <name evidence="6" type="ORF">FHX71_005572</name>
</gene>
<keyword evidence="7" id="KW-1185">Reference proteome</keyword>
<dbReference type="InterPro" id="IPR015421">
    <property type="entry name" value="PyrdxlP-dep_Trfase_major"/>
</dbReference>